<dbReference type="Gene3D" id="2.30.30.40">
    <property type="entry name" value="SH3 Domains"/>
    <property type="match status" value="1"/>
</dbReference>
<feature type="region of interest" description="Disordered" evidence="1">
    <location>
        <begin position="1"/>
        <end position="71"/>
    </location>
</feature>
<comment type="caution">
    <text evidence="2">The sequence shown here is derived from an EMBL/GenBank/DDBJ whole genome shotgun (WGS) entry which is preliminary data.</text>
</comment>
<feature type="compositionally biased region" description="Basic and acidic residues" evidence="1">
    <location>
        <begin position="34"/>
        <end position="62"/>
    </location>
</feature>
<proteinExistence type="predicted"/>
<dbReference type="Proteomes" id="UP000663852">
    <property type="component" value="Unassembled WGS sequence"/>
</dbReference>
<sequence>MSGEKKRSRWRRALPLREESRRVNSKSSTTTTKTQEEKHTENIQRKWYKKPNDNADQAHDVAVDDDDDDEDNDERIRLSLLLPNETISEKIDRVIRKIDAWTNETSTTRTRTTTRTTNNNTTIKQQTSFNQTNAPVFNYDKIYRRQYPTSQPKPTYTSLINSFRRRCSSSTYSDQSINKIHQISSHRPYSMTFIDEPLPMTNLHDHQSFYEKPTRSMRTFQRQSSLEPNQYQYQRQSNYPTTIHPTSRSSMYGSDFFFPPTCEQEQHDYDNLTFTENSSRHNYEPFPTILLDCQRCSRSVERTSLRDMSCQVPSDDETYEDVTVKQRNTSRSSPVYASPQSSPKSCHPPLADTLLAPYHSHRKNSQSSYANAHSRSRSVPSSSSPTASSTESRPPHVLPSFSPLTLTSDSNLVPSTNTLLQSIKTSIYAMRKRLKDIRRLSEWDSNVTIVLDDYTARSPQELTVSKGQHVRIVQRQLSHAPDWCLIRVLNDHHQHHHHHNQSSPSSLAASSTTITNVVPDLSLPSKYSEGLVPVAILKLTKASSSNLQLPPPLTLPIITNKSEQGNFICVFSGGIYN</sequence>
<dbReference type="SUPFAM" id="SSF50044">
    <property type="entry name" value="SH3-domain"/>
    <property type="match status" value="1"/>
</dbReference>
<reference evidence="2" key="1">
    <citation type="submission" date="2021-02" db="EMBL/GenBank/DDBJ databases">
        <authorList>
            <person name="Nowell W R."/>
        </authorList>
    </citation>
    <scope>NUCLEOTIDE SEQUENCE</scope>
</reference>
<dbReference type="AlphaFoldDB" id="A0A814EC47"/>
<feature type="compositionally biased region" description="Low complexity" evidence="1">
    <location>
        <begin position="377"/>
        <end position="392"/>
    </location>
</feature>
<organism evidence="2 3">
    <name type="scientific">Adineta ricciae</name>
    <name type="common">Rotifer</name>
    <dbReference type="NCBI Taxonomy" id="249248"/>
    <lineage>
        <taxon>Eukaryota</taxon>
        <taxon>Metazoa</taxon>
        <taxon>Spiralia</taxon>
        <taxon>Gnathifera</taxon>
        <taxon>Rotifera</taxon>
        <taxon>Eurotatoria</taxon>
        <taxon>Bdelloidea</taxon>
        <taxon>Adinetida</taxon>
        <taxon>Adinetidae</taxon>
        <taxon>Adineta</taxon>
    </lineage>
</organism>
<evidence type="ECO:0008006" key="4">
    <source>
        <dbReference type="Google" id="ProtNLM"/>
    </source>
</evidence>
<accession>A0A814EC47</accession>
<feature type="region of interest" description="Disordered" evidence="1">
    <location>
        <begin position="304"/>
        <end position="402"/>
    </location>
</feature>
<feature type="compositionally biased region" description="Basic residues" evidence="1">
    <location>
        <begin position="1"/>
        <end position="14"/>
    </location>
</feature>
<dbReference type="EMBL" id="CAJNOJ010000051">
    <property type="protein sequence ID" value="CAF0964385.1"/>
    <property type="molecule type" value="Genomic_DNA"/>
</dbReference>
<dbReference type="InterPro" id="IPR036028">
    <property type="entry name" value="SH3-like_dom_sf"/>
</dbReference>
<evidence type="ECO:0000313" key="3">
    <source>
        <dbReference type="Proteomes" id="UP000663852"/>
    </source>
</evidence>
<gene>
    <name evidence="2" type="ORF">EDS130_LOCUS13043</name>
</gene>
<evidence type="ECO:0000256" key="1">
    <source>
        <dbReference type="SAM" id="MobiDB-lite"/>
    </source>
</evidence>
<evidence type="ECO:0000313" key="2">
    <source>
        <dbReference type="EMBL" id="CAF0964385.1"/>
    </source>
</evidence>
<name>A0A814EC47_ADIRI</name>
<protein>
    <recommendedName>
        <fullName evidence="4">SH3 domain-containing protein</fullName>
    </recommendedName>
</protein>
<feature type="compositionally biased region" description="Polar residues" evidence="1">
    <location>
        <begin position="325"/>
        <end position="344"/>
    </location>
</feature>
<dbReference type="OrthoDB" id="4680325at2759"/>